<comment type="caution">
    <text evidence="2">The sequence shown here is derived from an EMBL/GenBank/DDBJ whole genome shotgun (WGS) entry which is preliminary data.</text>
</comment>
<organism evidence="2 3">
    <name type="scientific">Marasmius tenuissimus</name>
    <dbReference type="NCBI Taxonomy" id="585030"/>
    <lineage>
        <taxon>Eukaryota</taxon>
        <taxon>Fungi</taxon>
        <taxon>Dikarya</taxon>
        <taxon>Basidiomycota</taxon>
        <taxon>Agaricomycotina</taxon>
        <taxon>Agaricomycetes</taxon>
        <taxon>Agaricomycetidae</taxon>
        <taxon>Agaricales</taxon>
        <taxon>Marasmiineae</taxon>
        <taxon>Marasmiaceae</taxon>
        <taxon>Marasmius</taxon>
    </lineage>
</organism>
<accession>A0ABR2ZB78</accession>
<evidence type="ECO:0000259" key="1">
    <source>
        <dbReference type="Pfam" id="PF20415"/>
    </source>
</evidence>
<dbReference type="InterPro" id="IPR046522">
    <property type="entry name" value="DUF6699"/>
</dbReference>
<name>A0ABR2ZB78_9AGAR</name>
<dbReference type="EMBL" id="JBBXMP010000300">
    <property type="protein sequence ID" value="KAL0058553.1"/>
    <property type="molecule type" value="Genomic_DNA"/>
</dbReference>
<protein>
    <recommendedName>
        <fullName evidence="1">DUF6699 domain-containing protein</fullName>
    </recommendedName>
</protein>
<sequence length="150" mass="17163">MLQYKSPNCTPLSCWWTERDLLKISPQYLTQPATDPRARVARIRCRDFPWTITVHARKDMGYVTVYDVLKEILEFSHKPATQSELSRERPEKLHSLGQVAGARQRTMRGGCPGVVRGDFLGLWSFAGLSVYGMGQDGVPELLLLWRPWQS</sequence>
<dbReference type="Pfam" id="PF20415">
    <property type="entry name" value="DUF6699"/>
    <property type="match status" value="1"/>
</dbReference>
<reference evidence="2 3" key="1">
    <citation type="submission" date="2024-05" db="EMBL/GenBank/DDBJ databases">
        <title>A draft genome resource for the thread blight pathogen Marasmius tenuissimus strain MS-2.</title>
        <authorList>
            <person name="Yulfo-Soto G.E."/>
            <person name="Baruah I.K."/>
            <person name="Amoako-Attah I."/>
            <person name="Bukari Y."/>
            <person name="Meinhardt L.W."/>
            <person name="Bailey B.A."/>
            <person name="Cohen S.P."/>
        </authorList>
    </citation>
    <scope>NUCLEOTIDE SEQUENCE [LARGE SCALE GENOMIC DNA]</scope>
    <source>
        <strain evidence="2 3">MS-2</strain>
    </source>
</reference>
<evidence type="ECO:0000313" key="3">
    <source>
        <dbReference type="Proteomes" id="UP001437256"/>
    </source>
</evidence>
<evidence type="ECO:0000313" key="2">
    <source>
        <dbReference type="EMBL" id="KAL0058553.1"/>
    </source>
</evidence>
<feature type="domain" description="DUF6699" evidence="1">
    <location>
        <begin position="25"/>
        <end position="129"/>
    </location>
</feature>
<gene>
    <name evidence="2" type="ORF">AAF712_014765</name>
</gene>
<proteinExistence type="predicted"/>
<dbReference type="Proteomes" id="UP001437256">
    <property type="component" value="Unassembled WGS sequence"/>
</dbReference>
<keyword evidence="3" id="KW-1185">Reference proteome</keyword>